<evidence type="ECO:0000313" key="1">
    <source>
        <dbReference type="EMBL" id="VDN37623.1"/>
    </source>
</evidence>
<accession>A0A3P7NKM6</accession>
<organism evidence="1 2">
    <name type="scientific">Dibothriocephalus latus</name>
    <name type="common">Fish tapeworm</name>
    <name type="synonym">Diphyllobothrium latum</name>
    <dbReference type="NCBI Taxonomy" id="60516"/>
    <lineage>
        <taxon>Eukaryota</taxon>
        <taxon>Metazoa</taxon>
        <taxon>Spiralia</taxon>
        <taxon>Lophotrochozoa</taxon>
        <taxon>Platyhelminthes</taxon>
        <taxon>Cestoda</taxon>
        <taxon>Eucestoda</taxon>
        <taxon>Diphyllobothriidea</taxon>
        <taxon>Diphyllobothriidae</taxon>
        <taxon>Dibothriocephalus</taxon>
    </lineage>
</organism>
<gene>
    <name evidence="1" type="ORF">DILT_LOCUS17373</name>
</gene>
<sequence>MSAIEEVSLSSVGDGDPKTFIALGIHQHDSEHEPEEGESEYTALLHSISHYKRLECRSVYSDARHHPVVDLTYHVREPIRTVQFPCDFPKAIRIHHVNSFRQIHKGHIEALLL</sequence>
<protein>
    <submittedName>
        <fullName evidence="1">Uncharacterized protein</fullName>
    </submittedName>
</protein>
<evidence type="ECO:0000313" key="2">
    <source>
        <dbReference type="Proteomes" id="UP000281553"/>
    </source>
</evidence>
<dbReference type="AlphaFoldDB" id="A0A3P7NKM6"/>
<name>A0A3P7NKM6_DIBLA</name>
<dbReference type="EMBL" id="UYRU01091311">
    <property type="protein sequence ID" value="VDN37623.1"/>
    <property type="molecule type" value="Genomic_DNA"/>
</dbReference>
<keyword evidence="2" id="KW-1185">Reference proteome</keyword>
<reference evidence="1 2" key="1">
    <citation type="submission" date="2018-11" db="EMBL/GenBank/DDBJ databases">
        <authorList>
            <consortium name="Pathogen Informatics"/>
        </authorList>
    </citation>
    <scope>NUCLEOTIDE SEQUENCE [LARGE SCALE GENOMIC DNA]</scope>
</reference>
<dbReference type="Proteomes" id="UP000281553">
    <property type="component" value="Unassembled WGS sequence"/>
</dbReference>
<proteinExistence type="predicted"/>